<dbReference type="GO" id="GO:0009786">
    <property type="term" value="P:regulation of asymmetric cell division"/>
    <property type="evidence" value="ECO:0007669"/>
    <property type="project" value="TreeGrafter"/>
</dbReference>
<dbReference type="GO" id="GO:0008093">
    <property type="term" value="F:cytoskeletal anchor activity"/>
    <property type="evidence" value="ECO:0007669"/>
    <property type="project" value="TreeGrafter"/>
</dbReference>
<protein>
    <recommendedName>
        <fullName evidence="1">Protein inscuteable homologue C-terminal domain-containing protein</fullName>
    </recommendedName>
</protein>
<evidence type="ECO:0000313" key="2">
    <source>
        <dbReference type="EnsemblMetazoa" id="CJA39464a.1"/>
    </source>
</evidence>
<dbReference type="SUPFAM" id="SSF48371">
    <property type="entry name" value="ARM repeat"/>
    <property type="match status" value="1"/>
</dbReference>
<name>A0A8R1IY75_CAEJA</name>
<sequence length="190" mass="20922">MTNFFAILLRKTIESVLLVFVRIISKYLSEGNGKDRMTPICLEHLIHICLFGDELCIEAIQKNCISSVVKMMKNDQPPENTLRYLLRTLAVLCGVSKGALVLLTQGGLDLVVDRLLSVSSALCSVEAAGILTQFTNPQSAFIRLQHIDPIIARLLDLVDLCTSGDSLLLATAALNNVTHQHQNGVEIMYK</sequence>
<dbReference type="Gene3D" id="1.25.10.10">
    <property type="entry name" value="Leucine-rich Repeat Variant"/>
    <property type="match status" value="1"/>
</dbReference>
<organism evidence="2 3">
    <name type="scientific">Caenorhabditis japonica</name>
    <dbReference type="NCBI Taxonomy" id="281687"/>
    <lineage>
        <taxon>Eukaryota</taxon>
        <taxon>Metazoa</taxon>
        <taxon>Ecdysozoa</taxon>
        <taxon>Nematoda</taxon>
        <taxon>Chromadorea</taxon>
        <taxon>Rhabditida</taxon>
        <taxon>Rhabditina</taxon>
        <taxon>Rhabditomorpha</taxon>
        <taxon>Rhabditoidea</taxon>
        <taxon>Rhabditidae</taxon>
        <taxon>Peloderinae</taxon>
        <taxon>Caenorhabditis</taxon>
    </lineage>
</organism>
<keyword evidence="3" id="KW-1185">Reference proteome</keyword>
<reference evidence="2" key="2">
    <citation type="submission" date="2022-06" db="UniProtKB">
        <authorList>
            <consortium name="EnsemblMetazoa"/>
        </authorList>
    </citation>
    <scope>IDENTIFICATION</scope>
    <source>
        <strain evidence="2">DF5081</strain>
    </source>
</reference>
<dbReference type="Proteomes" id="UP000005237">
    <property type="component" value="Unassembled WGS sequence"/>
</dbReference>
<dbReference type="InterPro" id="IPR011989">
    <property type="entry name" value="ARM-like"/>
</dbReference>
<dbReference type="InterPro" id="IPR039921">
    <property type="entry name" value="Inscuteable"/>
</dbReference>
<dbReference type="PANTHER" id="PTHR21386:SF0">
    <property type="entry name" value="PROTEIN INSCUTEABLE HOMOLOG"/>
    <property type="match status" value="1"/>
</dbReference>
<evidence type="ECO:0000259" key="1">
    <source>
        <dbReference type="Pfam" id="PF19427"/>
    </source>
</evidence>
<evidence type="ECO:0000313" key="3">
    <source>
        <dbReference type="Proteomes" id="UP000005237"/>
    </source>
</evidence>
<dbReference type="Pfam" id="PF19427">
    <property type="entry name" value="Insc_C"/>
    <property type="match status" value="1"/>
</dbReference>
<dbReference type="EnsemblMetazoa" id="CJA39464a.1">
    <property type="protein sequence ID" value="CJA39464a.1"/>
    <property type="gene ID" value="WBGene00215311"/>
</dbReference>
<accession>A0A8R1IY75</accession>
<dbReference type="InterPro" id="IPR045789">
    <property type="entry name" value="Insc_C"/>
</dbReference>
<dbReference type="GO" id="GO:0000132">
    <property type="term" value="P:establishment of mitotic spindle orientation"/>
    <property type="evidence" value="ECO:0007669"/>
    <property type="project" value="TreeGrafter"/>
</dbReference>
<dbReference type="PANTHER" id="PTHR21386">
    <property type="entry name" value="INSCUTEABLE"/>
    <property type="match status" value="1"/>
</dbReference>
<dbReference type="GO" id="GO:0008356">
    <property type="term" value="P:asymmetric cell division"/>
    <property type="evidence" value="ECO:0007669"/>
    <property type="project" value="InterPro"/>
</dbReference>
<feature type="domain" description="Protein inscuteable homologue C-terminal" evidence="1">
    <location>
        <begin position="41"/>
        <end position="188"/>
    </location>
</feature>
<dbReference type="InterPro" id="IPR016024">
    <property type="entry name" value="ARM-type_fold"/>
</dbReference>
<dbReference type="GO" id="GO:0045176">
    <property type="term" value="P:apical protein localization"/>
    <property type="evidence" value="ECO:0007669"/>
    <property type="project" value="TreeGrafter"/>
</dbReference>
<dbReference type="GO" id="GO:0045179">
    <property type="term" value="C:apical cortex"/>
    <property type="evidence" value="ECO:0007669"/>
    <property type="project" value="TreeGrafter"/>
</dbReference>
<dbReference type="AlphaFoldDB" id="A0A8R1IY75"/>
<proteinExistence type="predicted"/>
<reference evidence="3" key="1">
    <citation type="submission" date="2010-08" db="EMBL/GenBank/DDBJ databases">
        <authorList>
            <consortium name="Caenorhabditis japonica Sequencing Consortium"/>
            <person name="Wilson R.K."/>
        </authorList>
    </citation>
    <scope>NUCLEOTIDE SEQUENCE [LARGE SCALE GENOMIC DNA]</scope>
    <source>
        <strain evidence="3">DF5081</strain>
    </source>
</reference>